<protein>
    <submittedName>
        <fullName evidence="1">Evolved beta-galactosidase subunit beta</fullName>
    </submittedName>
</protein>
<evidence type="ECO:0000313" key="2">
    <source>
        <dbReference type="Proteomes" id="UP000255328"/>
    </source>
</evidence>
<dbReference type="GO" id="GO:0005829">
    <property type="term" value="C:cytosol"/>
    <property type="evidence" value="ECO:0007669"/>
    <property type="project" value="TreeGrafter"/>
</dbReference>
<dbReference type="SUPFAM" id="SSF51197">
    <property type="entry name" value="Clavaminate synthase-like"/>
    <property type="match status" value="1"/>
</dbReference>
<reference evidence="1 2" key="1">
    <citation type="submission" date="2018-06" db="EMBL/GenBank/DDBJ databases">
        <authorList>
            <consortium name="Pathogen Informatics"/>
            <person name="Doyle S."/>
        </authorList>
    </citation>
    <scope>NUCLEOTIDE SEQUENCE [LARGE SCALE GENOMIC DNA]</scope>
    <source>
        <strain evidence="1 2">NCTC10723</strain>
    </source>
</reference>
<dbReference type="PANTHER" id="PTHR34986">
    <property type="entry name" value="EVOLVED BETA-GALACTOSIDASE SUBUNIT BETA"/>
    <property type="match status" value="1"/>
</dbReference>
<gene>
    <name evidence="1" type="primary">ebgC</name>
    <name evidence="1" type="ORF">NCTC10723_01359</name>
</gene>
<dbReference type="GO" id="GO:0044010">
    <property type="term" value="P:single-species biofilm formation"/>
    <property type="evidence" value="ECO:0007669"/>
    <property type="project" value="TreeGrafter"/>
</dbReference>
<name>A0A377GY94_9FUSO</name>
<dbReference type="Proteomes" id="UP000255328">
    <property type="component" value="Unassembled WGS sequence"/>
</dbReference>
<sequence>MLKLNSFDEFKSIFRTGKKWIRCAEAINNIPNIQENVYYSIGDSLAYMITESKAEDKFCGHRRYMDIFYYLEGGEEIEIAPKSELELVEKYSDETDREFFTGNGKKLDMKQGEMIIVEINEAVKCSGNAKKVIIRVTVEDNYFLNK</sequence>
<proteinExistence type="predicted"/>
<keyword evidence="2" id="KW-1185">Reference proteome</keyword>
<dbReference type="NCBIfam" id="NF007571">
    <property type="entry name" value="PRK10202.1"/>
    <property type="match status" value="1"/>
</dbReference>
<organism evidence="1 2">
    <name type="scientific">Fusobacterium necrogenes</name>
    <dbReference type="NCBI Taxonomy" id="858"/>
    <lineage>
        <taxon>Bacteria</taxon>
        <taxon>Fusobacteriati</taxon>
        <taxon>Fusobacteriota</taxon>
        <taxon>Fusobacteriia</taxon>
        <taxon>Fusobacteriales</taxon>
        <taxon>Fusobacteriaceae</taxon>
        <taxon>Fusobacterium</taxon>
    </lineage>
</organism>
<dbReference type="Pfam" id="PF04074">
    <property type="entry name" value="DUF386"/>
    <property type="match status" value="1"/>
</dbReference>
<dbReference type="InterPro" id="IPR037012">
    <property type="entry name" value="NanQ/TabA/YiaL_sf"/>
</dbReference>
<dbReference type="Gene3D" id="2.60.120.370">
    <property type="entry name" value="YhcH/YjgK/YiaL"/>
    <property type="match status" value="1"/>
</dbReference>
<dbReference type="InterPro" id="IPR004375">
    <property type="entry name" value="NanQ/TabA/YiaL"/>
</dbReference>
<dbReference type="OrthoDB" id="9792756at2"/>
<dbReference type="EMBL" id="UGGU01000003">
    <property type="protein sequence ID" value="STO31896.1"/>
    <property type="molecule type" value="Genomic_DNA"/>
</dbReference>
<dbReference type="AlphaFoldDB" id="A0A377GY94"/>
<evidence type="ECO:0000313" key="1">
    <source>
        <dbReference type="EMBL" id="STO31896.1"/>
    </source>
</evidence>
<dbReference type="PANTHER" id="PTHR34986:SF4">
    <property type="entry name" value="EVOLVED BETA-GALACTOSIDASE SUBUNIT BETA-RELATED"/>
    <property type="match status" value="1"/>
</dbReference>
<accession>A0A377GY94</accession>
<dbReference type="RefSeq" id="WP_115270612.1">
    <property type="nucleotide sequence ID" value="NZ_CASFEE010000002.1"/>
</dbReference>